<name>A0A1F8F4M3_9BACT</name>
<gene>
    <name evidence="1" type="ORF">A3B86_00495</name>
</gene>
<accession>A0A1F8F4M3</accession>
<protein>
    <submittedName>
        <fullName evidence="1">Uncharacterized protein</fullName>
    </submittedName>
</protein>
<dbReference type="AlphaFoldDB" id="A0A1F8F4M3"/>
<comment type="caution">
    <text evidence="1">The sequence shown here is derived from an EMBL/GenBank/DDBJ whole genome shotgun (WGS) entry which is preliminary data.</text>
</comment>
<dbReference type="EMBL" id="MGJN01000004">
    <property type="protein sequence ID" value="OGN07560.1"/>
    <property type="molecule type" value="Genomic_DNA"/>
</dbReference>
<dbReference type="Proteomes" id="UP000176834">
    <property type="component" value="Unassembled WGS sequence"/>
</dbReference>
<sequence length="129" mass="14678">MKKEKHDVDQLIEMKRFAHKLCRYNDRPVPEHSEVGNVHEYYSADLASSTTPTGIAHNGEFVNGFPTIKMMHESIMNSSKRTFMKKVEEAFQHGVKMHNKDVGRGFLADCIAAAIYLCLSQNPKIQLVI</sequence>
<organism evidence="1 2">
    <name type="scientific">Candidatus Yanofskybacteria bacterium RIFCSPHIGHO2_02_FULL_38_22b</name>
    <dbReference type="NCBI Taxonomy" id="1802673"/>
    <lineage>
        <taxon>Bacteria</taxon>
        <taxon>Candidatus Yanofskyibacteriota</taxon>
    </lineage>
</organism>
<evidence type="ECO:0000313" key="1">
    <source>
        <dbReference type="EMBL" id="OGN07560.1"/>
    </source>
</evidence>
<reference evidence="1 2" key="1">
    <citation type="journal article" date="2016" name="Nat. Commun.">
        <title>Thousands of microbial genomes shed light on interconnected biogeochemical processes in an aquifer system.</title>
        <authorList>
            <person name="Anantharaman K."/>
            <person name="Brown C.T."/>
            <person name="Hug L.A."/>
            <person name="Sharon I."/>
            <person name="Castelle C.J."/>
            <person name="Probst A.J."/>
            <person name="Thomas B.C."/>
            <person name="Singh A."/>
            <person name="Wilkins M.J."/>
            <person name="Karaoz U."/>
            <person name="Brodie E.L."/>
            <person name="Williams K.H."/>
            <person name="Hubbard S.S."/>
            <person name="Banfield J.F."/>
        </authorList>
    </citation>
    <scope>NUCLEOTIDE SEQUENCE [LARGE SCALE GENOMIC DNA]</scope>
</reference>
<proteinExistence type="predicted"/>
<evidence type="ECO:0000313" key="2">
    <source>
        <dbReference type="Proteomes" id="UP000176834"/>
    </source>
</evidence>